<name>I4Y609_WALMC</name>
<proteinExistence type="predicted"/>
<organism evidence="2 3">
    <name type="scientific">Wallemia mellicola (strain ATCC MYA-4683 / CBS 633.66)</name>
    <name type="common">Wallemia sebi (CBS 633.66)</name>
    <dbReference type="NCBI Taxonomy" id="671144"/>
    <lineage>
        <taxon>Eukaryota</taxon>
        <taxon>Fungi</taxon>
        <taxon>Dikarya</taxon>
        <taxon>Basidiomycota</taxon>
        <taxon>Wallemiomycotina</taxon>
        <taxon>Wallemiomycetes</taxon>
        <taxon>Wallemiales</taxon>
        <taxon>Wallemiaceae</taxon>
        <taxon>Wallemia</taxon>
    </lineage>
</organism>
<gene>
    <name evidence="2" type="ORF">WALSEDRAFT_70630</name>
</gene>
<accession>I4Y609</accession>
<dbReference type="RefSeq" id="XP_006960551.1">
    <property type="nucleotide sequence ID" value="XM_006960489.1"/>
</dbReference>
<dbReference type="GeneID" id="18475768"/>
<feature type="compositionally biased region" description="Basic and acidic residues" evidence="1">
    <location>
        <begin position="14"/>
        <end position="33"/>
    </location>
</feature>
<dbReference type="Proteomes" id="UP000005242">
    <property type="component" value="Unassembled WGS sequence"/>
</dbReference>
<dbReference type="AlphaFoldDB" id="I4Y609"/>
<dbReference type="InParanoid" id="I4Y609"/>
<sequence length="155" mass="17121">MLTWCCSGRRNKVKNPDERSRLLDGDRDDDARNLRSTTTSPPTSSYNSPSMNNTPSTGSPNPELSYAYSYPNQEDAASLNNIVSKASEKMVNITNSTSSLKAATSMHSLRDLNSLSTWLESDPIKLDKATEFEQELIKQTANDLSKRRRGEAASA</sequence>
<dbReference type="HOGENOM" id="CLU_1696874_0_0_1"/>
<reference evidence="2 3" key="1">
    <citation type="journal article" date="2012" name="Fungal Genet. Biol.">
        <title>The genome of the xerotolerant mold Wallemia sebi reveals adaptations to osmotic stress and suggests cryptic sexual reproduction.</title>
        <authorList>
            <person name="Padamsee M."/>
            <person name="Kumar T.K.A."/>
            <person name="Riley R."/>
            <person name="Binder M."/>
            <person name="Boyd A."/>
            <person name="Calvo A.M."/>
            <person name="Furukawa K."/>
            <person name="Hesse C."/>
            <person name="Hohmann S."/>
            <person name="James T.Y."/>
            <person name="LaButti K."/>
            <person name="Lapidus A."/>
            <person name="Lindquist E."/>
            <person name="Lucas S."/>
            <person name="Miller K."/>
            <person name="Shantappa S."/>
            <person name="Grigoriev I.V."/>
            <person name="Hibbett D.S."/>
            <person name="McLaughlin D.J."/>
            <person name="Spatafora J.W."/>
            <person name="Aime M.C."/>
        </authorList>
    </citation>
    <scope>NUCLEOTIDE SEQUENCE [LARGE SCALE GENOMIC DNA]</scope>
    <source>
        <strain evidence="3">ATCC MYA-4683 / CBS 633.66</strain>
    </source>
</reference>
<protein>
    <submittedName>
        <fullName evidence="2">Uncharacterized protein</fullName>
    </submittedName>
</protein>
<dbReference type="KEGG" id="wse:WALSEDRAFT_70630"/>
<evidence type="ECO:0000313" key="3">
    <source>
        <dbReference type="Proteomes" id="UP000005242"/>
    </source>
</evidence>
<feature type="region of interest" description="Disordered" evidence="1">
    <location>
        <begin position="7"/>
        <end position="68"/>
    </location>
</feature>
<evidence type="ECO:0000256" key="1">
    <source>
        <dbReference type="SAM" id="MobiDB-lite"/>
    </source>
</evidence>
<keyword evidence="3" id="KW-1185">Reference proteome</keyword>
<evidence type="ECO:0000313" key="2">
    <source>
        <dbReference type="EMBL" id="EIM19401.1"/>
    </source>
</evidence>
<feature type="compositionally biased region" description="Low complexity" evidence="1">
    <location>
        <begin position="34"/>
        <end position="62"/>
    </location>
</feature>
<dbReference type="EMBL" id="JH668251">
    <property type="protein sequence ID" value="EIM19401.1"/>
    <property type="molecule type" value="Genomic_DNA"/>
</dbReference>